<dbReference type="AlphaFoldDB" id="A0ABD3VJX1"/>
<dbReference type="Proteomes" id="UP001634394">
    <property type="component" value="Unassembled WGS sequence"/>
</dbReference>
<reference evidence="1 2" key="1">
    <citation type="submission" date="2024-11" db="EMBL/GenBank/DDBJ databases">
        <title>Chromosome-level genome assembly of the freshwater bivalve Anodonta woodiana.</title>
        <authorList>
            <person name="Chen X."/>
        </authorList>
    </citation>
    <scope>NUCLEOTIDE SEQUENCE [LARGE SCALE GENOMIC DNA]</scope>
    <source>
        <strain evidence="1">MN2024</strain>
        <tissue evidence="1">Gills</tissue>
    </source>
</reference>
<name>A0ABD3VJX1_SINWO</name>
<comment type="caution">
    <text evidence="1">The sequence shown here is derived from an EMBL/GenBank/DDBJ whole genome shotgun (WGS) entry which is preliminary data.</text>
</comment>
<accession>A0ABD3VJX1</accession>
<dbReference type="EMBL" id="JBJQND010000011">
    <property type="protein sequence ID" value="KAL3861511.1"/>
    <property type="molecule type" value="Genomic_DNA"/>
</dbReference>
<protein>
    <submittedName>
        <fullName evidence="1">Uncharacterized protein</fullName>
    </submittedName>
</protein>
<keyword evidence="2" id="KW-1185">Reference proteome</keyword>
<gene>
    <name evidence="1" type="ORF">ACJMK2_007540</name>
</gene>
<sequence length="80" mass="9089">GTKESRLNLYFEVEIQGNKLCAYHRRGVQLIDFNQNDTAPKPIEVLAALEAYRIDIKQVAGLQHAGPKKMMLNHVDEDKP</sequence>
<feature type="non-terminal residue" evidence="1">
    <location>
        <position position="1"/>
    </location>
</feature>
<proteinExistence type="predicted"/>
<evidence type="ECO:0000313" key="2">
    <source>
        <dbReference type="Proteomes" id="UP001634394"/>
    </source>
</evidence>
<evidence type="ECO:0000313" key="1">
    <source>
        <dbReference type="EMBL" id="KAL3861511.1"/>
    </source>
</evidence>
<organism evidence="1 2">
    <name type="scientific">Sinanodonta woodiana</name>
    <name type="common">Chinese pond mussel</name>
    <name type="synonym">Anodonta woodiana</name>
    <dbReference type="NCBI Taxonomy" id="1069815"/>
    <lineage>
        <taxon>Eukaryota</taxon>
        <taxon>Metazoa</taxon>
        <taxon>Spiralia</taxon>
        <taxon>Lophotrochozoa</taxon>
        <taxon>Mollusca</taxon>
        <taxon>Bivalvia</taxon>
        <taxon>Autobranchia</taxon>
        <taxon>Heteroconchia</taxon>
        <taxon>Palaeoheterodonta</taxon>
        <taxon>Unionida</taxon>
        <taxon>Unionoidea</taxon>
        <taxon>Unionidae</taxon>
        <taxon>Unioninae</taxon>
        <taxon>Sinanodonta</taxon>
    </lineage>
</organism>